<evidence type="ECO:0000313" key="2">
    <source>
        <dbReference type="EMBL" id="MCI4659563.1"/>
    </source>
</evidence>
<dbReference type="AlphaFoldDB" id="A0AA41R014"/>
<evidence type="ECO:0000313" key="3">
    <source>
        <dbReference type="Proteomes" id="UP001165341"/>
    </source>
</evidence>
<evidence type="ECO:0000256" key="1">
    <source>
        <dbReference type="SAM" id="MobiDB-lite"/>
    </source>
</evidence>
<accession>A0AA41R014</accession>
<comment type="caution">
    <text evidence="2">The sequence shown here is derived from an EMBL/GenBank/DDBJ whole genome shotgun (WGS) entry which is preliminary data.</text>
</comment>
<gene>
    <name evidence="2" type="ORF">MQH31_17305</name>
</gene>
<name>A0AA41R014_9MICO</name>
<organism evidence="2 3">
    <name type="scientific">Cryobacterium zhongshanensis</name>
    <dbReference type="NCBI Taxonomy" id="2928153"/>
    <lineage>
        <taxon>Bacteria</taxon>
        <taxon>Bacillati</taxon>
        <taxon>Actinomycetota</taxon>
        <taxon>Actinomycetes</taxon>
        <taxon>Micrococcales</taxon>
        <taxon>Microbacteriaceae</taxon>
        <taxon>Cryobacterium</taxon>
    </lineage>
</organism>
<dbReference type="Proteomes" id="UP001165341">
    <property type="component" value="Unassembled WGS sequence"/>
</dbReference>
<dbReference type="EMBL" id="JALGAR010000006">
    <property type="protein sequence ID" value="MCI4659563.1"/>
    <property type="molecule type" value="Genomic_DNA"/>
</dbReference>
<feature type="region of interest" description="Disordered" evidence="1">
    <location>
        <begin position="200"/>
        <end position="219"/>
    </location>
</feature>
<protein>
    <submittedName>
        <fullName evidence="2">Uncharacterized protein</fullName>
    </submittedName>
</protein>
<proteinExistence type="predicted"/>
<dbReference type="RefSeq" id="WP_243013054.1">
    <property type="nucleotide sequence ID" value="NZ_JALGAR010000006.1"/>
</dbReference>
<keyword evidence="3" id="KW-1185">Reference proteome</keyword>
<reference evidence="2" key="1">
    <citation type="submission" date="2022-03" db="EMBL/GenBank/DDBJ databases">
        <title>Cryobacterium sp. nov. strain ZS14-85, isolated from Antarctic soil.</title>
        <authorList>
            <person name="Li J."/>
            <person name="Niu G."/>
        </authorList>
    </citation>
    <scope>NUCLEOTIDE SEQUENCE</scope>
    <source>
        <strain evidence="2">ZS14-85</strain>
    </source>
</reference>
<sequence length="219" mass="24537">MADQDEPGTTFKDDMDELARRMTAIARRTYESRDGHSERYDFGEILTRLVTTTAANLGSVDALLAGRPGSWEADFVRQIVASSVPEDQLHLYRTEPVRLILDPESVFEDLGLRALFDDADNQLSDGYDDGTGPEDDGANDDAIDQKRETLEAKYRADVDAYFTAYAEMLTVIASERAFTVPVELERVTNYRHEPDWDTLAQSLHDETRARTPAPGDINA</sequence>